<protein>
    <submittedName>
        <fullName evidence="6">AraC family transcriptional regulator</fullName>
    </submittedName>
</protein>
<dbReference type="SUPFAM" id="SSF51182">
    <property type="entry name" value="RmlC-like cupins"/>
    <property type="match status" value="1"/>
</dbReference>
<accession>A0A6M8U6C2</accession>
<dbReference type="InterPro" id="IPR003313">
    <property type="entry name" value="AraC-bd"/>
</dbReference>
<evidence type="ECO:0000313" key="6">
    <source>
        <dbReference type="EMBL" id="QKJ85044.1"/>
    </source>
</evidence>
<keyword evidence="2" id="KW-0805">Transcription regulation</keyword>
<dbReference type="InterPro" id="IPR011051">
    <property type="entry name" value="RmlC_Cupin_sf"/>
</dbReference>
<dbReference type="PANTHER" id="PTHR11019">
    <property type="entry name" value="HTH-TYPE TRANSCRIPTIONAL REGULATOR NIMR"/>
    <property type="match status" value="1"/>
</dbReference>
<name>A0A6M8U6C2_9GAMM</name>
<gene>
    <name evidence="6" type="ORF">PMPD1_0056</name>
</gene>
<evidence type="ECO:0000256" key="2">
    <source>
        <dbReference type="ARBA" id="ARBA00023015"/>
    </source>
</evidence>
<dbReference type="Gene3D" id="2.60.120.10">
    <property type="entry name" value="Jelly Rolls"/>
    <property type="match status" value="1"/>
</dbReference>
<dbReference type="PROSITE" id="PS01124">
    <property type="entry name" value="HTH_ARAC_FAMILY_2"/>
    <property type="match status" value="1"/>
</dbReference>
<dbReference type="KEGG" id="pmak:PMPD1_0056"/>
<dbReference type="InterPro" id="IPR018060">
    <property type="entry name" value="HTH_AraC"/>
</dbReference>
<dbReference type="CDD" id="cd06124">
    <property type="entry name" value="cupin_NimR-like_N"/>
    <property type="match status" value="1"/>
</dbReference>
<dbReference type="PROSITE" id="PS00041">
    <property type="entry name" value="HTH_ARAC_FAMILY_1"/>
    <property type="match status" value="1"/>
</dbReference>
<feature type="domain" description="HTH araC/xylS-type" evidence="5">
    <location>
        <begin position="163"/>
        <end position="260"/>
    </location>
</feature>
<evidence type="ECO:0000256" key="4">
    <source>
        <dbReference type="ARBA" id="ARBA00023163"/>
    </source>
</evidence>
<dbReference type="GO" id="GO:0003700">
    <property type="term" value="F:DNA-binding transcription factor activity"/>
    <property type="evidence" value="ECO:0007669"/>
    <property type="project" value="InterPro"/>
</dbReference>
<dbReference type="Proteomes" id="UP000505325">
    <property type="component" value="Chromosome"/>
</dbReference>
<evidence type="ECO:0000259" key="5">
    <source>
        <dbReference type="PROSITE" id="PS01124"/>
    </source>
</evidence>
<dbReference type="InterPro" id="IPR014710">
    <property type="entry name" value="RmlC-like_jellyroll"/>
</dbReference>
<evidence type="ECO:0000256" key="3">
    <source>
        <dbReference type="ARBA" id="ARBA00023125"/>
    </source>
</evidence>
<organism evidence="6 7">
    <name type="scientific">Paramixta manurensis</name>
    <dbReference type="NCBI Taxonomy" id="2740817"/>
    <lineage>
        <taxon>Bacteria</taxon>
        <taxon>Pseudomonadati</taxon>
        <taxon>Pseudomonadota</taxon>
        <taxon>Gammaproteobacteria</taxon>
        <taxon>Enterobacterales</taxon>
        <taxon>Erwiniaceae</taxon>
        <taxon>Paramixta</taxon>
    </lineage>
</organism>
<keyword evidence="4" id="KW-0804">Transcription</keyword>
<dbReference type="AlphaFoldDB" id="A0A6M8U6C2"/>
<dbReference type="Pfam" id="PF02311">
    <property type="entry name" value="AraC_binding"/>
    <property type="match status" value="1"/>
</dbReference>
<keyword evidence="7" id="KW-1185">Reference proteome</keyword>
<evidence type="ECO:0000313" key="7">
    <source>
        <dbReference type="Proteomes" id="UP000505325"/>
    </source>
</evidence>
<proteinExistence type="predicted"/>
<dbReference type="EMBL" id="CP054212">
    <property type="protein sequence ID" value="QKJ85044.1"/>
    <property type="molecule type" value="Genomic_DNA"/>
</dbReference>
<dbReference type="GO" id="GO:0043565">
    <property type="term" value="F:sequence-specific DNA binding"/>
    <property type="evidence" value="ECO:0007669"/>
    <property type="project" value="InterPro"/>
</dbReference>
<dbReference type="PANTHER" id="PTHR11019:SF159">
    <property type="entry name" value="TRANSCRIPTIONAL REGULATOR-RELATED"/>
    <property type="match status" value="1"/>
</dbReference>
<dbReference type="SMART" id="SM00342">
    <property type="entry name" value="HTH_ARAC"/>
    <property type="match status" value="1"/>
</dbReference>
<dbReference type="SUPFAM" id="SSF46689">
    <property type="entry name" value="Homeodomain-like"/>
    <property type="match status" value="1"/>
</dbReference>
<sequence length="267" mass="29797">MENHWHPKALRHSLPPEGAIAGVRLLTYGAGSTEPWHAHEQGQLIFTTAGVVRIQTEQQVWILAPFQALWLPGGIPHQLYAINPVTTSNVYLTADASRQYSTDFRCLQVTPLLQALVEELVVAPLPHGVARHEALTALLYNELSWVPPARVCQIVFPLDRRARTVCDALCQAPANNETLACWGQKVGASERTLARIFREQTRHSFAGWRQNLRLAEAICYLAQGQSIKRLSAELGYQSTSAFIAMFRKQLGTTPQRFLQKNEVSLPA</sequence>
<dbReference type="InterPro" id="IPR018062">
    <property type="entry name" value="HTH_AraC-typ_CS"/>
</dbReference>
<keyword evidence="3" id="KW-0238">DNA-binding</keyword>
<dbReference type="Pfam" id="PF12833">
    <property type="entry name" value="HTH_18"/>
    <property type="match status" value="1"/>
</dbReference>
<dbReference type="InterPro" id="IPR009057">
    <property type="entry name" value="Homeodomain-like_sf"/>
</dbReference>
<evidence type="ECO:0000256" key="1">
    <source>
        <dbReference type="ARBA" id="ARBA00022491"/>
    </source>
</evidence>
<reference evidence="6 7" key="1">
    <citation type="submission" date="2020-06" db="EMBL/GenBank/DDBJ databases">
        <title>Genome sequence of Paramixta manurensis strain PD-1.</title>
        <authorList>
            <person name="Lee C.W."/>
            <person name="Kim J."/>
        </authorList>
    </citation>
    <scope>NUCLEOTIDE SEQUENCE [LARGE SCALE GENOMIC DNA]</scope>
    <source>
        <strain evidence="6 7">PD-1</strain>
    </source>
</reference>
<dbReference type="RefSeq" id="WP_173632175.1">
    <property type="nucleotide sequence ID" value="NZ_CP054212.1"/>
</dbReference>
<dbReference type="Gene3D" id="1.10.10.60">
    <property type="entry name" value="Homeodomain-like"/>
    <property type="match status" value="1"/>
</dbReference>
<dbReference type="FunFam" id="1.10.10.60:FF:000132">
    <property type="entry name" value="AraC family transcriptional regulator"/>
    <property type="match status" value="1"/>
</dbReference>
<keyword evidence="1" id="KW-0678">Repressor</keyword>